<dbReference type="AlphaFoldDB" id="K8PED6"/>
<dbReference type="PATRIC" id="fig|883079.3.peg.946"/>
<gene>
    <name evidence="2" type="ORF">HMPREF9696_00928</name>
</gene>
<evidence type="ECO:0000313" key="3">
    <source>
        <dbReference type="Proteomes" id="UP000001095"/>
    </source>
</evidence>
<evidence type="ECO:0000313" key="2">
    <source>
        <dbReference type="EMBL" id="EKS39916.1"/>
    </source>
</evidence>
<keyword evidence="1" id="KW-0812">Transmembrane</keyword>
<reference evidence="2 3" key="1">
    <citation type="submission" date="2012-04" db="EMBL/GenBank/DDBJ databases">
        <title>The Genome Sequence of Afipia clevelandensis ATCC 49720.</title>
        <authorList>
            <consortium name="The Broad Institute Genome Sequencing Platform"/>
            <person name="Earl A."/>
            <person name="Ward D."/>
            <person name="Feldgarden M."/>
            <person name="Gevers D."/>
            <person name="Huys G."/>
            <person name="Walker B."/>
            <person name="Young S.K."/>
            <person name="Zeng Q."/>
            <person name="Gargeya S."/>
            <person name="Fitzgerald M."/>
            <person name="Haas B."/>
            <person name="Abouelleil A."/>
            <person name="Alvarado L."/>
            <person name="Arachchi H.M."/>
            <person name="Berlin A."/>
            <person name="Chapman S.B."/>
            <person name="Goldberg J."/>
            <person name="Griggs A."/>
            <person name="Gujja S."/>
            <person name="Hansen M."/>
            <person name="Howarth C."/>
            <person name="Imamovic A."/>
            <person name="Larimer J."/>
            <person name="McCowen C."/>
            <person name="Montmayeur A."/>
            <person name="Murphy C."/>
            <person name="Neiman D."/>
            <person name="Pearson M."/>
            <person name="Priest M."/>
            <person name="Roberts A."/>
            <person name="Saif S."/>
            <person name="Shea T."/>
            <person name="Sisk P."/>
            <person name="Sykes S."/>
            <person name="Wortman J."/>
            <person name="Nusbaum C."/>
            <person name="Birren B."/>
        </authorList>
    </citation>
    <scope>NUCLEOTIDE SEQUENCE [LARGE SCALE GENOMIC DNA]</scope>
    <source>
        <strain evidence="2 3">ATCC 49720</strain>
    </source>
</reference>
<dbReference type="EMBL" id="AGWY01000005">
    <property type="protein sequence ID" value="EKS39916.1"/>
    <property type="molecule type" value="Genomic_DNA"/>
</dbReference>
<sequence>MTGSHFDSTAKAERHERSRMIRDVVIFMTVAVCLMIGGFALMRAFKTDEPERVSMACALKLYSTYNPKNFDQCVAVCMACNAGVKTTCSTSCRLRGAQ</sequence>
<keyword evidence="1" id="KW-1133">Transmembrane helix</keyword>
<accession>K8PED6</accession>
<comment type="caution">
    <text evidence="2">The sequence shown here is derived from an EMBL/GenBank/DDBJ whole genome shotgun (WGS) entry which is preliminary data.</text>
</comment>
<proteinExistence type="predicted"/>
<dbReference type="Proteomes" id="UP000001095">
    <property type="component" value="Unassembled WGS sequence"/>
</dbReference>
<dbReference type="OrthoDB" id="8244487at2"/>
<keyword evidence="1" id="KW-0472">Membrane</keyword>
<name>K8PED6_9BRAD</name>
<feature type="transmembrane region" description="Helical" evidence="1">
    <location>
        <begin position="24"/>
        <end position="45"/>
    </location>
</feature>
<evidence type="ECO:0000256" key="1">
    <source>
        <dbReference type="SAM" id="Phobius"/>
    </source>
</evidence>
<keyword evidence="3" id="KW-1185">Reference proteome</keyword>
<organism evidence="2 3">
    <name type="scientific">Afipia clevelandensis ATCC 49720</name>
    <dbReference type="NCBI Taxonomy" id="883079"/>
    <lineage>
        <taxon>Bacteria</taxon>
        <taxon>Pseudomonadati</taxon>
        <taxon>Pseudomonadota</taxon>
        <taxon>Alphaproteobacteria</taxon>
        <taxon>Hyphomicrobiales</taxon>
        <taxon>Nitrobacteraceae</taxon>
        <taxon>Afipia</taxon>
    </lineage>
</organism>
<dbReference type="HOGENOM" id="CLU_2327624_0_0_5"/>
<protein>
    <submittedName>
        <fullName evidence="2">Uncharacterized protein</fullName>
    </submittedName>
</protein>